<dbReference type="OrthoDB" id="3437411at2759"/>
<evidence type="ECO:0000313" key="2">
    <source>
        <dbReference type="Proteomes" id="UP000325579"/>
    </source>
</evidence>
<dbReference type="GeneID" id="43671700"/>
<sequence>MAFLSGCPRVDHLDRAPTPEDLHRVYIRTVEDTDTVFGTLLSILRQPALGQYVRHVKLDRAVAYPLQPPDLKTTREISEEDRKLLEGAIRQAGFQGKQHDMMMNIVTHQPRESSFHDTKRKIDLIHLTQALTALMISVAPKLESFAFPVISRGFDSPEECYLMLQAFLERATANPTEIPYLQNLRDVSCLSNKDPILSDKRFYENYDFAEQMKLVGNLPAVETIRVDAIEDRHESIELEPRSTNFKKVYIQNSNYSSRSLAEIITSCKRLQEFKYSIGGRASVDGSHAMFIEQHLLDALLYHTNTLQTLEVDVDEEFFAERPAYWDTEDEYSVKDPYGEASNEGRPMSLRDFTAMTHLRIGIKLLMALARASMSKGGLEEPSFSLIDILPPNLEYLCILGYTVGTNSKHDAQISFLMEHRDRLPLLKEIAGVDVHIPNATSVEDPDED</sequence>
<dbReference type="RefSeq" id="XP_031942381.1">
    <property type="nucleotide sequence ID" value="XM_032087009.1"/>
</dbReference>
<dbReference type="Proteomes" id="UP000325579">
    <property type="component" value="Unassembled WGS sequence"/>
</dbReference>
<keyword evidence="2" id="KW-1185">Reference proteome</keyword>
<dbReference type="AlphaFoldDB" id="A0A5N6HXW8"/>
<reference evidence="1 2" key="1">
    <citation type="submission" date="2019-04" db="EMBL/GenBank/DDBJ databases">
        <authorList>
            <consortium name="DOE Joint Genome Institute"/>
            <person name="Mondo S."/>
            <person name="Kjaerbolling I."/>
            <person name="Vesth T."/>
            <person name="Frisvad J.C."/>
            <person name="Nybo J.L."/>
            <person name="Theobald S."/>
            <person name="Kildgaard S."/>
            <person name="Isbrandt T."/>
            <person name="Kuo A."/>
            <person name="Sato A."/>
            <person name="Lyhne E.K."/>
            <person name="Kogle M.E."/>
            <person name="Wiebenga A."/>
            <person name="Kun R.S."/>
            <person name="Lubbers R.J."/>
            <person name="Makela M.R."/>
            <person name="Barry K."/>
            <person name="Chovatia M."/>
            <person name="Clum A."/>
            <person name="Daum C."/>
            <person name="Haridas S."/>
            <person name="He G."/>
            <person name="LaButti K."/>
            <person name="Lipzen A."/>
            <person name="Riley R."/>
            <person name="Salamov A."/>
            <person name="Simmons B.A."/>
            <person name="Magnuson J.K."/>
            <person name="Henrissat B."/>
            <person name="Mortensen U.H."/>
            <person name="Larsen T.O."/>
            <person name="Devries R.P."/>
            <person name="Grigoriev I.V."/>
            <person name="Machida M."/>
            <person name="Baker S.E."/>
            <person name="Andersen M.R."/>
            <person name="Cantor M.N."/>
            <person name="Hua S.X."/>
        </authorList>
    </citation>
    <scope>NUCLEOTIDE SEQUENCE [LARGE SCALE GENOMIC DNA]</scope>
    <source>
        <strain evidence="1 2">CBS 119388</strain>
    </source>
</reference>
<accession>A0A5N6HXW8</accession>
<organism evidence="1 2">
    <name type="scientific">Aspergillus pseudonomiae</name>
    <dbReference type="NCBI Taxonomy" id="1506151"/>
    <lineage>
        <taxon>Eukaryota</taxon>
        <taxon>Fungi</taxon>
        <taxon>Dikarya</taxon>
        <taxon>Ascomycota</taxon>
        <taxon>Pezizomycotina</taxon>
        <taxon>Eurotiomycetes</taxon>
        <taxon>Eurotiomycetidae</taxon>
        <taxon>Eurotiales</taxon>
        <taxon>Aspergillaceae</taxon>
        <taxon>Aspergillus</taxon>
        <taxon>Aspergillus subgen. Circumdati</taxon>
    </lineage>
</organism>
<dbReference type="EMBL" id="ML736763">
    <property type="protein sequence ID" value="KAE8405062.1"/>
    <property type="molecule type" value="Genomic_DNA"/>
</dbReference>
<protein>
    <submittedName>
        <fullName evidence="1">Uncharacterized protein</fullName>
    </submittedName>
</protein>
<proteinExistence type="predicted"/>
<accession>A0A5N7DF59</accession>
<name>A0A5N6HXW8_9EURO</name>
<gene>
    <name evidence="1" type="ORF">BDV37DRAFT_282297</name>
</gene>
<evidence type="ECO:0000313" key="1">
    <source>
        <dbReference type="EMBL" id="KAE8405062.1"/>
    </source>
</evidence>